<proteinExistence type="predicted"/>
<evidence type="ECO:0000313" key="2">
    <source>
        <dbReference type="Proteomes" id="UP000230052"/>
    </source>
</evidence>
<accession>A0A2J0L0Y8</accession>
<dbReference type="AlphaFoldDB" id="A0A2J0L0Y8"/>
<organism evidence="1 2">
    <name type="scientific">Candidatus Aquitaenariimonas noxiae</name>
    <dbReference type="NCBI Taxonomy" id="1974741"/>
    <lineage>
        <taxon>Bacteria</taxon>
        <taxon>Pseudomonadati</taxon>
        <taxon>Candidatus Omnitrophota</taxon>
        <taxon>Candidatus Aquitaenariimonas</taxon>
    </lineage>
</organism>
<protein>
    <submittedName>
        <fullName evidence="1">Uncharacterized protein</fullName>
    </submittedName>
</protein>
<comment type="caution">
    <text evidence="1">The sequence shown here is derived from an EMBL/GenBank/DDBJ whole genome shotgun (WGS) entry which is preliminary data.</text>
</comment>
<sequence>MAISDIDKSELVNSQISMLVMRLAMLELLIQRREEERKEIFFALKVNDFKKSKTNRKKGG</sequence>
<dbReference type="Proteomes" id="UP000230052">
    <property type="component" value="Unassembled WGS sequence"/>
</dbReference>
<name>A0A2J0L0Y8_9BACT</name>
<dbReference type="EMBL" id="PEWV01000010">
    <property type="protein sequence ID" value="PIU42330.1"/>
    <property type="molecule type" value="Genomic_DNA"/>
</dbReference>
<gene>
    <name evidence="1" type="ORF">COS99_00910</name>
</gene>
<evidence type="ECO:0000313" key="1">
    <source>
        <dbReference type="EMBL" id="PIU42330.1"/>
    </source>
</evidence>
<reference evidence="1 2" key="1">
    <citation type="submission" date="2017-09" db="EMBL/GenBank/DDBJ databases">
        <title>Depth-based differentiation of microbial function through sediment-hosted aquifers and enrichment of novel symbionts in the deep terrestrial subsurface.</title>
        <authorList>
            <person name="Probst A.J."/>
            <person name="Ladd B."/>
            <person name="Jarett J.K."/>
            <person name="Geller-Mcgrath D.E."/>
            <person name="Sieber C.M."/>
            <person name="Emerson J.B."/>
            <person name="Anantharaman K."/>
            <person name="Thomas B.C."/>
            <person name="Malmstrom R."/>
            <person name="Stieglmeier M."/>
            <person name="Klingl A."/>
            <person name="Woyke T."/>
            <person name="Ryan C.M."/>
            <person name="Banfield J.F."/>
        </authorList>
    </citation>
    <scope>NUCLEOTIDE SEQUENCE [LARGE SCALE GENOMIC DNA]</scope>
    <source>
        <strain evidence="1">CG07_land_8_20_14_0_80_42_15</strain>
    </source>
</reference>